<organism evidence="2 3">
    <name type="scientific">Pyricularia oryzae</name>
    <name type="common">Rice blast fungus</name>
    <name type="synonym">Magnaporthe oryzae</name>
    <dbReference type="NCBI Taxonomy" id="318829"/>
    <lineage>
        <taxon>Eukaryota</taxon>
        <taxon>Fungi</taxon>
        <taxon>Dikarya</taxon>
        <taxon>Ascomycota</taxon>
        <taxon>Pezizomycotina</taxon>
        <taxon>Sordariomycetes</taxon>
        <taxon>Sordariomycetidae</taxon>
        <taxon>Magnaporthales</taxon>
        <taxon>Pyriculariaceae</taxon>
        <taxon>Pyricularia</taxon>
    </lineage>
</organism>
<gene>
    <name evidence="2" type="ORF">PoMZ_11324</name>
</gene>
<protein>
    <submittedName>
        <fullName evidence="2">Uncharacterized protein</fullName>
    </submittedName>
</protein>
<feature type="non-terminal residue" evidence="2">
    <location>
        <position position="1"/>
    </location>
</feature>
<dbReference type="EMBL" id="CP034208">
    <property type="protein sequence ID" value="QBZ62443.1"/>
    <property type="molecule type" value="Genomic_DNA"/>
</dbReference>
<dbReference type="AlphaFoldDB" id="A0A4P7NK45"/>
<dbReference type="Proteomes" id="UP000294847">
    <property type="component" value="Chromosome 5"/>
</dbReference>
<reference evidence="2 3" key="1">
    <citation type="journal article" date="2019" name="Mol. Biol. Evol.">
        <title>Blast fungal genomes show frequent chromosomal changes, gene gains and losses, and effector gene turnover.</title>
        <authorList>
            <person name="Gomez Luciano L.B."/>
            <person name="Jason Tsai I."/>
            <person name="Chuma I."/>
            <person name="Tosa Y."/>
            <person name="Chen Y.H."/>
            <person name="Li J.Y."/>
            <person name="Li M.Y."/>
            <person name="Jade Lu M.Y."/>
            <person name="Nakayashiki H."/>
            <person name="Li W.H."/>
        </authorList>
    </citation>
    <scope>NUCLEOTIDE SEQUENCE [LARGE SCALE GENOMIC DNA]</scope>
    <source>
        <strain evidence="2">MZ5-1-6</strain>
    </source>
</reference>
<feature type="region of interest" description="Disordered" evidence="1">
    <location>
        <begin position="1"/>
        <end position="30"/>
    </location>
</feature>
<name>A0A4P7NK45_PYROR</name>
<feature type="non-terminal residue" evidence="2">
    <location>
        <position position="69"/>
    </location>
</feature>
<evidence type="ECO:0000313" key="3">
    <source>
        <dbReference type="Proteomes" id="UP000294847"/>
    </source>
</evidence>
<sequence>TGPQAWKASFAKGKPSVTQRDGVTSKFGPTVGSGLGKPKAAYGMPAKVYFTQPDHHLSSHTNCHYYLNT</sequence>
<proteinExistence type="predicted"/>
<evidence type="ECO:0000313" key="2">
    <source>
        <dbReference type="EMBL" id="QBZ62443.1"/>
    </source>
</evidence>
<accession>A0A4P7NK45</accession>
<evidence type="ECO:0000256" key="1">
    <source>
        <dbReference type="SAM" id="MobiDB-lite"/>
    </source>
</evidence>